<dbReference type="RefSeq" id="WP_275277058.1">
    <property type="nucleotide sequence ID" value="NZ_CP119108.1"/>
</dbReference>
<protein>
    <submittedName>
        <fullName evidence="1">DUF3046 domain-containing protein</fullName>
    </submittedName>
</protein>
<sequence>MRRSEFQRAVAGEFGSRGAALIADLSLPSLGGRTATEAMDAGIPPRDVWFALCEEMDVPDSHRHGVGRLEPRR</sequence>
<dbReference type="Proteomes" id="UP001214553">
    <property type="component" value="Chromosome"/>
</dbReference>
<accession>A0ABY8BU65</accession>
<dbReference type="EMBL" id="CP119108">
    <property type="protein sequence ID" value="WEG07719.1"/>
    <property type="molecule type" value="Genomic_DNA"/>
</dbReference>
<keyword evidence="2" id="KW-1185">Reference proteome</keyword>
<gene>
    <name evidence="1" type="ORF">PU630_10720</name>
</gene>
<reference evidence="1 2" key="1">
    <citation type="submission" date="2023-03" db="EMBL/GenBank/DDBJ databases">
        <title>Genome sequence of Microbacterium sp. KACC 23027.</title>
        <authorList>
            <person name="Kim S."/>
            <person name="Heo J."/>
            <person name="Kwon S.-W."/>
        </authorList>
    </citation>
    <scope>NUCLEOTIDE SEQUENCE [LARGE SCALE GENOMIC DNA]</scope>
    <source>
        <strain evidence="1 2">KACC 23027</strain>
    </source>
</reference>
<name>A0ABY8BU65_9MICO</name>
<dbReference type="InterPro" id="IPR021408">
    <property type="entry name" value="DUF3046"/>
</dbReference>
<evidence type="ECO:0000313" key="2">
    <source>
        <dbReference type="Proteomes" id="UP001214553"/>
    </source>
</evidence>
<organism evidence="1 2">
    <name type="scientific">Microbacterium horticulturae</name>
    <dbReference type="NCBI Taxonomy" id="3028316"/>
    <lineage>
        <taxon>Bacteria</taxon>
        <taxon>Bacillati</taxon>
        <taxon>Actinomycetota</taxon>
        <taxon>Actinomycetes</taxon>
        <taxon>Micrococcales</taxon>
        <taxon>Microbacteriaceae</taxon>
        <taxon>Microbacterium</taxon>
    </lineage>
</organism>
<proteinExistence type="predicted"/>
<evidence type="ECO:0000313" key="1">
    <source>
        <dbReference type="EMBL" id="WEG07719.1"/>
    </source>
</evidence>
<dbReference type="Pfam" id="PF11248">
    <property type="entry name" value="DUF3046"/>
    <property type="match status" value="1"/>
</dbReference>